<dbReference type="InterPro" id="IPR036113">
    <property type="entry name" value="Asp/Glu-ADT_sf_sub_c"/>
</dbReference>
<name>A0AA38XQP6_9EURO</name>
<dbReference type="GO" id="GO:0005739">
    <property type="term" value="C:mitochondrion"/>
    <property type="evidence" value="ECO:0007669"/>
    <property type="project" value="TreeGrafter"/>
</dbReference>
<gene>
    <name evidence="3" type="ORF">H2204_013391</name>
</gene>
<feature type="compositionally biased region" description="Basic and acidic residues" evidence="1">
    <location>
        <begin position="156"/>
        <end position="190"/>
    </location>
</feature>
<comment type="caution">
    <text evidence="3">The sequence shown here is derived from an EMBL/GenBank/DDBJ whole genome shotgun (WGS) entry which is preliminary data.</text>
</comment>
<proteinExistence type="predicted"/>
<dbReference type="Pfam" id="PF20978">
    <property type="entry name" value="Gta3"/>
    <property type="match status" value="1"/>
</dbReference>
<dbReference type="Proteomes" id="UP001172681">
    <property type="component" value="Unassembled WGS sequence"/>
</dbReference>
<dbReference type="InterPro" id="IPR049545">
    <property type="entry name" value="Gta3_dom"/>
</dbReference>
<dbReference type="PANTHER" id="PTHR15004">
    <property type="entry name" value="GLUTAMYL-TRNA(GLN) AMIDOTRANSFERASE SUBUNIT C, MITOCHONDRIAL"/>
    <property type="match status" value="1"/>
</dbReference>
<protein>
    <recommendedName>
        <fullName evidence="2">Glutamyl-tRNA amidotransferase complex subunit Gta3 domain-containing protein</fullName>
    </recommendedName>
</protein>
<evidence type="ECO:0000313" key="3">
    <source>
        <dbReference type="EMBL" id="KAJ9617864.1"/>
    </source>
</evidence>
<feature type="region of interest" description="Disordered" evidence="1">
    <location>
        <begin position="156"/>
        <end position="226"/>
    </location>
</feature>
<evidence type="ECO:0000313" key="4">
    <source>
        <dbReference type="Proteomes" id="UP001172681"/>
    </source>
</evidence>
<dbReference type="GO" id="GO:0070681">
    <property type="term" value="P:glutaminyl-tRNAGln biosynthesis via transamidation"/>
    <property type="evidence" value="ECO:0007669"/>
    <property type="project" value="TreeGrafter"/>
</dbReference>
<evidence type="ECO:0000259" key="2">
    <source>
        <dbReference type="Pfam" id="PF20978"/>
    </source>
</evidence>
<evidence type="ECO:0000256" key="1">
    <source>
        <dbReference type="SAM" id="MobiDB-lite"/>
    </source>
</evidence>
<dbReference type="EMBL" id="JAPDRN010000151">
    <property type="protein sequence ID" value="KAJ9617864.1"/>
    <property type="molecule type" value="Genomic_DNA"/>
</dbReference>
<dbReference type="PANTHER" id="PTHR15004:SF0">
    <property type="entry name" value="GLUTAMYL-TRNA(GLN) AMIDOTRANSFERASE SUBUNIT C, MITOCHONDRIAL"/>
    <property type="match status" value="1"/>
</dbReference>
<dbReference type="InterPro" id="IPR003837">
    <property type="entry name" value="GatC"/>
</dbReference>
<organism evidence="3 4">
    <name type="scientific">Knufia peltigerae</name>
    <dbReference type="NCBI Taxonomy" id="1002370"/>
    <lineage>
        <taxon>Eukaryota</taxon>
        <taxon>Fungi</taxon>
        <taxon>Dikarya</taxon>
        <taxon>Ascomycota</taxon>
        <taxon>Pezizomycotina</taxon>
        <taxon>Eurotiomycetes</taxon>
        <taxon>Chaetothyriomycetidae</taxon>
        <taxon>Chaetothyriales</taxon>
        <taxon>Trichomeriaceae</taxon>
        <taxon>Knufia</taxon>
    </lineage>
</organism>
<keyword evidence="4" id="KW-1185">Reference proteome</keyword>
<dbReference type="SUPFAM" id="SSF141000">
    <property type="entry name" value="Glu-tRNAGln amidotransferase C subunit"/>
    <property type="match status" value="1"/>
</dbReference>
<feature type="domain" description="Glutamyl-tRNA amidotransferase complex subunit Gta3" evidence="2">
    <location>
        <begin position="70"/>
        <end position="123"/>
    </location>
</feature>
<feature type="compositionally biased region" description="Basic and acidic residues" evidence="1">
    <location>
        <begin position="197"/>
        <end position="207"/>
    </location>
</feature>
<dbReference type="AlphaFoldDB" id="A0AA38XQP6"/>
<dbReference type="GO" id="GO:0030956">
    <property type="term" value="C:glutamyl-tRNA(Gln) amidotransferase complex"/>
    <property type="evidence" value="ECO:0007669"/>
    <property type="project" value="TreeGrafter"/>
</dbReference>
<sequence>MPRIRVPPFRIRAELVGPERSPQRDRLLKVVKDIEINPRISDLLKTPTWSVSSLMPPPASTHQEAQGDASEISREKLHHLLRLSALPLPKTEQEESSMLDTLRQQVHFVKEIQKVDTTGVEPLVALRDETAEARSERQFTKESLREFLDLEMKRGKNGTIRRDKQVEPRRDILTKPRVFQAEHTDDRLEDPFDLGDDPARHQSDKKRGQYFVVRRRRSSNDATQEG</sequence>
<reference evidence="3" key="1">
    <citation type="submission" date="2022-10" db="EMBL/GenBank/DDBJ databases">
        <title>Culturing micro-colonial fungi from biological soil crusts in the Mojave desert and describing Neophaeococcomyces mojavensis, and introducing the new genera and species Taxawa tesnikishii.</title>
        <authorList>
            <person name="Kurbessoian T."/>
            <person name="Stajich J.E."/>
        </authorList>
    </citation>
    <scope>NUCLEOTIDE SEQUENCE</scope>
    <source>
        <strain evidence="3">TK_35</strain>
    </source>
</reference>
<accession>A0AA38XQP6</accession>
<dbReference type="GO" id="GO:0006450">
    <property type="term" value="P:regulation of translational fidelity"/>
    <property type="evidence" value="ECO:0007669"/>
    <property type="project" value="InterPro"/>
</dbReference>
<dbReference type="GO" id="GO:0032543">
    <property type="term" value="P:mitochondrial translation"/>
    <property type="evidence" value="ECO:0007669"/>
    <property type="project" value="TreeGrafter"/>
</dbReference>